<dbReference type="InterPro" id="IPR001387">
    <property type="entry name" value="Cro/C1-type_HTH"/>
</dbReference>
<dbReference type="Pfam" id="PF01381">
    <property type="entry name" value="HTH_3"/>
    <property type="match status" value="1"/>
</dbReference>
<organism evidence="2 3">
    <name type="scientific">Pseudomonas putida</name>
    <name type="common">Arthrobacter siderocapsulatus</name>
    <dbReference type="NCBI Taxonomy" id="303"/>
    <lineage>
        <taxon>Bacteria</taxon>
        <taxon>Pseudomonadati</taxon>
        <taxon>Pseudomonadota</taxon>
        <taxon>Gammaproteobacteria</taxon>
        <taxon>Pseudomonadales</taxon>
        <taxon>Pseudomonadaceae</taxon>
        <taxon>Pseudomonas</taxon>
    </lineage>
</organism>
<dbReference type="CDD" id="cd06529">
    <property type="entry name" value="S24_LexA-like"/>
    <property type="match status" value="1"/>
</dbReference>
<dbReference type="Gene3D" id="2.10.109.10">
    <property type="entry name" value="Umud Fragment, subunit A"/>
    <property type="match status" value="1"/>
</dbReference>
<dbReference type="AlphaFoldDB" id="A0A9X8HJ02"/>
<evidence type="ECO:0000259" key="1">
    <source>
        <dbReference type="PROSITE" id="PS50943"/>
    </source>
</evidence>
<feature type="domain" description="HTH cro/C1-type" evidence="1">
    <location>
        <begin position="33"/>
        <end position="89"/>
    </location>
</feature>
<dbReference type="PROSITE" id="PS50943">
    <property type="entry name" value="HTH_CROC1"/>
    <property type="match status" value="1"/>
</dbReference>
<dbReference type="Proteomes" id="UP000269115">
    <property type="component" value="Unassembled WGS sequence"/>
</dbReference>
<dbReference type="SUPFAM" id="SSF47413">
    <property type="entry name" value="lambda repressor-like DNA-binding domains"/>
    <property type="match status" value="1"/>
</dbReference>
<dbReference type="EMBL" id="RJUR01000014">
    <property type="protein sequence ID" value="ROQ48886.1"/>
    <property type="molecule type" value="Genomic_DNA"/>
</dbReference>
<dbReference type="PANTHER" id="PTHR33516:SF2">
    <property type="entry name" value="LEXA REPRESSOR-RELATED"/>
    <property type="match status" value="1"/>
</dbReference>
<evidence type="ECO:0000313" key="3">
    <source>
        <dbReference type="Proteomes" id="UP000269115"/>
    </source>
</evidence>
<dbReference type="PANTHER" id="PTHR33516">
    <property type="entry name" value="LEXA REPRESSOR"/>
    <property type="match status" value="1"/>
</dbReference>
<dbReference type="InterPro" id="IPR039418">
    <property type="entry name" value="LexA-like"/>
</dbReference>
<proteinExistence type="predicted"/>
<dbReference type="SMART" id="SM00530">
    <property type="entry name" value="HTH_XRE"/>
    <property type="match status" value="1"/>
</dbReference>
<dbReference type="SUPFAM" id="SSF51306">
    <property type="entry name" value="LexA/Signal peptidase"/>
    <property type="match status" value="1"/>
</dbReference>
<dbReference type="InterPro" id="IPR050077">
    <property type="entry name" value="LexA_repressor"/>
</dbReference>
<gene>
    <name evidence="2" type="ORF">EDF85_3188</name>
</gene>
<dbReference type="GO" id="GO:0003677">
    <property type="term" value="F:DNA binding"/>
    <property type="evidence" value="ECO:0007669"/>
    <property type="project" value="InterPro"/>
</dbReference>
<dbReference type="CDD" id="cd00093">
    <property type="entry name" value="HTH_XRE"/>
    <property type="match status" value="1"/>
</dbReference>
<protein>
    <submittedName>
        <fullName evidence="2">SOS-response transcriptional repressor LexA</fullName>
    </submittedName>
</protein>
<sequence>MLYCIPSLKYYRVCIESLLSVRIVPAMKKWNELAKARMRELGLTQEKLAERLGVTQGGVGHWIRGRNNPPLATIDEILRILGMGRMGVVCDDAVAEPSGVYATPALGAFRYPLSDWEHLAEPVEGAPTVLSDHLADGPCYWLTVEGDAMNSPMGLSVPAGMMVLVDSGRIAEIGALVIARLPGNPVAVFRQLVEEGGQRYLQPLNPTWPKLTWEEGTEVLGVVVQASIRLG</sequence>
<accession>A0A9X8HJ02</accession>
<dbReference type="InterPro" id="IPR010982">
    <property type="entry name" value="Lambda_DNA-bd_dom_sf"/>
</dbReference>
<reference evidence="2 3" key="1">
    <citation type="submission" date="2018-11" db="EMBL/GenBank/DDBJ databases">
        <title>Genomic analyses of the natural microbiome of Caenorhabditis elegans.</title>
        <authorList>
            <person name="Samuel B."/>
        </authorList>
    </citation>
    <scope>NUCLEOTIDE SEQUENCE [LARGE SCALE GENOMIC DNA]</scope>
    <source>
        <strain evidence="2 3">BIGb0473</strain>
    </source>
</reference>
<evidence type="ECO:0000313" key="2">
    <source>
        <dbReference type="EMBL" id="ROQ48886.1"/>
    </source>
</evidence>
<dbReference type="Gene3D" id="1.10.260.40">
    <property type="entry name" value="lambda repressor-like DNA-binding domains"/>
    <property type="match status" value="1"/>
</dbReference>
<name>A0A9X8HJ02_PSEPU</name>
<dbReference type="InterPro" id="IPR015927">
    <property type="entry name" value="Peptidase_S24_S26A/B/C"/>
</dbReference>
<dbReference type="InterPro" id="IPR036286">
    <property type="entry name" value="LexA/Signal_pep-like_sf"/>
</dbReference>
<dbReference type="Pfam" id="PF00717">
    <property type="entry name" value="Peptidase_S24"/>
    <property type="match status" value="1"/>
</dbReference>
<comment type="caution">
    <text evidence="2">The sequence shown here is derived from an EMBL/GenBank/DDBJ whole genome shotgun (WGS) entry which is preliminary data.</text>
</comment>